<keyword evidence="5" id="KW-0460">Magnesium</keyword>
<keyword evidence="8" id="KW-1185">Reference proteome</keyword>
<evidence type="ECO:0000256" key="6">
    <source>
        <dbReference type="RuleBase" id="RU004466"/>
    </source>
</evidence>
<reference evidence="8" key="1">
    <citation type="journal article" date="2019" name="Int. J. Syst. Evol. Microbiol.">
        <title>The Global Catalogue of Microorganisms (GCM) 10K type strain sequencing project: providing services to taxonomists for standard genome sequencing and annotation.</title>
        <authorList>
            <consortium name="The Broad Institute Genomics Platform"/>
            <consortium name="The Broad Institute Genome Sequencing Center for Infectious Disease"/>
            <person name="Wu L."/>
            <person name="Ma J."/>
        </authorList>
    </citation>
    <scope>NUCLEOTIDE SEQUENCE [LARGE SCALE GENOMIC DNA]</scope>
    <source>
        <strain evidence="8">JCM 17933</strain>
    </source>
</reference>
<keyword evidence="3 6" id="KW-0808">Transferase</keyword>
<dbReference type="RefSeq" id="WP_345470367.1">
    <property type="nucleotide sequence ID" value="NZ_BAABHF010000040.1"/>
</dbReference>
<name>A0ABP8QNX1_9ACTN</name>
<dbReference type="SUPFAM" id="SSF48576">
    <property type="entry name" value="Terpenoid synthases"/>
    <property type="match status" value="1"/>
</dbReference>
<evidence type="ECO:0000256" key="4">
    <source>
        <dbReference type="ARBA" id="ARBA00022723"/>
    </source>
</evidence>
<protein>
    <submittedName>
        <fullName evidence="7">Polyprenyl synthetase family protein</fullName>
    </submittedName>
</protein>
<dbReference type="InterPro" id="IPR000092">
    <property type="entry name" value="Polyprenyl_synt"/>
</dbReference>
<dbReference type="PANTHER" id="PTHR12001">
    <property type="entry name" value="GERANYLGERANYL PYROPHOSPHATE SYNTHASE"/>
    <property type="match status" value="1"/>
</dbReference>
<dbReference type="CDD" id="cd00685">
    <property type="entry name" value="Trans_IPPS_HT"/>
    <property type="match status" value="1"/>
</dbReference>
<comment type="caution">
    <text evidence="7">The sequence shown here is derived from an EMBL/GenBank/DDBJ whole genome shotgun (WGS) entry which is preliminary data.</text>
</comment>
<evidence type="ECO:0000256" key="5">
    <source>
        <dbReference type="ARBA" id="ARBA00022842"/>
    </source>
</evidence>
<accession>A0ABP8QNX1</accession>
<evidence type="ECO:0000256" key="2">
    <source>
        <dbReference type="ARBA" id="ARBA00006706"/>
    </source>
</evidence>
<dbReference type="Gene3D" id="1.10.600.10">
    <property type="entry name" value="Farnesyl Diphosphate Synthase"/>
    <property type="match status" value="1"/>
</dbReference>
<comment type="similarity">
    <text evidence="2 6">Belongs to the FPP/GGPP synthase family.</text>
</comment>
<gene>
    <name evidence="7" type="ORF">GCM10023191_065150</name>
</gene>
<dbReference type="PROSITE" id="PS00444">
    <property type="entry name" value="POLYPRENYL_SYNTHASE_2"/>
    <property type="match status" value="1"/>
</dbReference>
<proteinExistence type="inferred from homology"/>
<keyword evidence="4" id="KW-0479">Metal-binding</keyword>
<dbReference type="InterPro" id="IPR033749">
    <property type="entry name" value="Polyprenyl_synt_CS"/>
</dbReference>
<evidence type="ECO:0000256" key="1">
    <source>
        <dbReference type="ARBA" id="ARBA00001946"/>
    </source>
</evidence>
<comment type="cofactor">
    <cofactor evidence="1">
        <name>Mg(2+)</name>
        <dbReference type="ChEBI" id="CHEBI:18420"/>
    </cofactor>
</comment>
<evidence type="ECO:0000313" key="8">
    <source>
        <dbReference type="Proteomes" id="UP001500503"/>
    </source>
</evidence>
<organism evidence="7 8">
    <name type="scientific">Actinoallomurus oryzae</name>
    <dbReference type="NCBI Taxonomy" id="502180"/>
    <lineage>
        <taxon>Bacteria</taxon>
        <taxon>Bacillati</taxon>
        <taxon>Actinomycetota</taxon>
        <taxon>Actinomycetes</taxon>
        <taxon>Streptosporangiales</taxon>
        <taxon>Thermomonosporaceae</taxon>
        <taxon>Actinoallomurus</taxon>
    </lineage>
</organism>
<dbReference type="EMBL" id="BAABHF010000040">
    <property type="protein sequence ID" value="GAA4507137.1"/>
    <property type="molecule type" value="Genomic_DNA"/>
</dbReference>
<evidence type="ECO:0000256" key="3">
    <source>
        <dbReference type="ARBA" id="ARBA00022679"/>
    </source>
</evidence>
<dbReference type="Proteomes" id="UP001500503">
    <property type="component" value="Unassembled WGS sequence"/>
</dbReference>
<sequence length="369" mass="37712">MGTSPDALRHSAVVAAPDHAAGRTDVRRRTGVLLTAAPHRAVADFAGERRLAADLEECTAGVASAVVGDVPIIGETVTEILGGGKRLRPLLVLAAAYAGSGERERSIPSGVVVELLHLASLVHDDVMDEAAQRHGVTSANARMGNVRAVLAGDYLLARALAVACELGRAEGSLAAGTFIRLCDGQARESAALFDPARSENDYYAAIEGKTAALFATSCRLGAMAGGLGEEATAALAEYGLQLGMAYQIVDDLLDLTSTSGTMGKPAGHDIAEGVYTLPVLCALRERPELAGVLARVRPDGVNGAPADPEAVREAAGLVRDSGGITAAHRAAERRTDRAIAALSGAAGEVGAERIAMLSDLAAVLAGRGS</sequence>
<evidence type="ECO:0000313" key="7">
    <source>
        <dbReference type="EMBL" id="GAA4507137.1"/>
    </source>
</evidence>
<dbReference type="PANTHER" id="PTHR12001:SF69">
    <property type="entry name" value="ALL TRANS-POLYPRENYL-DIPHOSPHATE SYNTHASE PDSS1"/>
    <property type="match status" value="1"/>
</dbReference>
<dbReference type="Pfam" id="PF00348">
    <property type="entry name" value="polyprenyl_synt"/>
    <property type="match status" value="1"/>
</dbReference>
<dbReference type="SFLD" id="SFLDS00005">
    <property type="entry name" value="Isoprenoid_Synthase_Type_I"/>
    <property type="match status" value="1"/>
</dbReference>
<dbReference type="InterPro" id="IPR008949">
    <property type="entry name" value="Isoprenoid_synthase_dom_sf"/>
</dbReference>